<organism evidence="1 2">
    <name type="scientific">Galdieria sulphuraria</name>
    <name type="common">Red alga</name>
    <dbReference type="NCBI Taxonomy" id="130081"/>
    <lineage>
        <taxon>Eukaryota</taxon>
        <taxon>Rhodophyta</taxon>
        <taxon>Bangiophyceae</taxon>
        <taxon>Galdieriales</taxon>
        <taxon>Galdieriaceae</taxon>
        <taxon>Galdieria</taxon>
    </lineage>
</organism>
<proteinExistence type="predicted"/>
<keyword evidence="2" id="KW-1185">Reference proteome</keyword>
<evidence type="ECO:0000313" key="1">
    <source>
        <dbReference type="EMBL" id="EME25846.1"/>
    </source>
</evidence>
<keyword evidence="1" id="KW-0547">Nucleotide-binding</keyword>
<dbReference type="SUPFAM" id="SSF57850">
    <property type="entry name" value="RING/U-box"/>
    <property type="match status" value="1"/>
</dbReference>
<keyword evidence="1" id="KW-0378">Hydrolase</keyword>
<dbReference type="AlphaFoldDB" id="M2VRY0"/>
<reference evidence="2" key="1">
    <citation type="journal article" date="2013" name="Science">
        <title>Gene transfer from bacteria and archaea facilitated evolution of an extremophilic eukaryote.</title>
        <authorList>
            <person name="Schonknecht G."/>
            <person name="Chen W.H."/>
            <person name="Ternes C.M."/>
            <person name="Barbier G.G."/>
            <person name="Shrestha R.P."/>
            <person name="Stanke M."/>
            <person name="Brautigam A."/>
            <person name="Baker B.J."/>
            <person name="Banfield J.F."/>
            <person name="Garavito R.M."/>
            <person name="Carr K."/>
            <person name="Wilkerson C."/>
            <person name="Rensing S.A."/>
            <person name="Gagneul D."/>
            <person name="Dickenson N.E."/>
            <person name="Oesterhelt C."/>
            <person name="Lercher M.J."/>
            <person name="Weber A.P."/>
        </authorList>
    </citation>
    <scope>NUCLEOTIDE SEQUENCE [LARGE SCALE GENOMIC DNA]</scope>
    <source>
        <strain evidence="2">074W</strain>
    </source>
</reference>
<sequence>MKCKKPVNRATWVSLLGKSHKSFDIFFADDFLRQERLSWTWYYNRYMEERRQALEDEFIRPSLVASAFNKKRHIPPFHFFCPCSSVVGKSGACTGCRKLYCILCQDEWNPSHVCKKESLESVKILKSTCTPCPGCGVWISKDEGCERIWCRFCGVVFYFNTGKPAMSFPFWNSYVQPRLLSEEKKQPPPEIVEFMRRASFLTFM</sequence>
<gene>
    <name evidence="1" type="ORF">Gasu_64930</name>
</gene>
<keyword evidence="1" id="KW-0347">Helicase</keyword>
<dbReference type="Gramene" id="EME25846">
    <property type="protein sequence ID" value="EME25846"/>
    <property type="gene ID" value="Gasu_64930"/>
</dbReference>
<dbReference type="RefSeq" id="XP_005702366.1">
    <property type="nucleotide sequence ID" value="XM_005702309.1"/>
</dbReference>
<accession>M2VRY0</accession>
<protein>
    <submittedName>
        <fullName evidence="1">NTPase/helicase</fullName>
    </submittedName>
</protein>
<name>M2VRY0_GALSU</name>
<dbReference type="Proteomes" id="UP000030680">
    <property type="component" value="Unassembled WGS sequence"/>
</dbReference>
<dbReference type="OrthoDB" id="1431934at2759"/>
<evidence type="ECO:0000313" key="2">
    <source>
        <dbReference type="Proteomes" id="UP000030680"/>
    </source>
</evidence>
<dbReference type="GeneID" id="17084840"/>
<dbReference type="Gene3D" id="1.20.120.1750">
    <property type="match status" value="1"/>
</dbReference>
<dbReference type="EMBL" id="KB454769">
    <property type="protein sequence ID" value="EME25846.1"/>
    <property type="molecule type" value="Genomic_DNA"/>
</dbReference>
<keyword evidence="1" id="KW-0067">ATP-binding</keyword>
<dbReference type="GO" id="GO:0004386">
    <property type="term" value="F:helicase activity"/>
    <property type="evidence" value="ECO:0007669"/>
    <property type="project" value="UniProtKB-KW"/>
</dbReference>
<dbReference type="KEGG" id="gsl:Gasu_64930"/>